<dbReference type="PROSITE" id="PS00671">
    <property type="entry name" value="D_2_HYDROXYACID_DH_3"/>
    <property type="match status" value="1"/>
</dbReference>
<feature type="domain" description="D-isomer specific 2-hydroxyacid dehydrogenase NAD-binding" evidence="5">
    <location>
        <begin position="107"/>
        <end position="283"/>
    </location>
</feature>
<comment type="similarity">
    <text evidence="3">Belongs to the D-isomer specific 2-hydroxyacid dehydrogenase family.</text>
</comment>
<dbReference type="InterPro" id="IPR050223">
    <property type="entry name" value="D-isomer_2-hydroxyacid_DH"/>
</dbReference>
<dbReference type="RefSeq" id="WP_136988493.1">
    <property type="nucleotide sequence ID" value="NZ_SZPQ01000002.1"/>
</dbReference>
<dbReference type="Gene3D" id="3.40.50.720">
    <property type="entry name" value="NAD(P)-binding Rossmann-like Domain"/>
    <property type="match status" value="2"/>
</dbReference>
<reference evidence="6 7" key="1">
    <citation type="submission" date="2019-04" db="EMBL/GenBank/DDBJ databases">
        <authorList>
            <person name="Li M."/>
            <person name="Gao C."/>
        </authorList>
    </citation>
    <scope>NUCLEOTIDE SEQUENCE [LARGE SCALE GENOMIC DNA]</scope>
    <source>
        <strain evidence="6 7">BGMRC 2031</strain>
    </source>
</reference>
<dbReference type="InterPro" id="IPR006139">
    <property type="entry name" value="D-isomer_2_OHA_DH_cat_dom"/>
</dbReference>
<gene>
    <name evidence="6" type="ORF">FCN80_03465</name>
</gene>
<organism evidence="6 7">
    <name type="scientific">Martelella alba</name>
    <dbReference type="NCBI Taxonomy" id="2590451"/>
    <lineage>
        <taxon>Bacteria</taxon>
        <taxon>Pseudomonadati</taxon>
        <taxon>Pseudomonadota</taxon>
        <taxon>Alphaproteobacteria</taxon>
        <taxon>Hyphomicrobiales</taxon>
        <taxon>Aurantimonadaceae</taxon>
        <taxon>Martelella</taxon>
    </lineage>
</organism>
<evidence type="ECO:0000259" key="4">
    <source>
        <dbReference type="Pfam" id="PF00389"/>
    </source>
</evidence>
<dbReference type="Pfam" id="PF02826">
    <property type="entry name" value="2-Hacid_dh_C"/>
    <property type="match status" value="1"/>
</dbReference>
<keyword evidence="2" id="KW-0520">NAD</keyword>
<protein>
    <submittedName>
        <fullName evidence="6">Lactate dehydrogenase</fullName>
    </submittedName>
</protein>
<dbReference type="Pfam" id="PF00389">
    <property type="entry name" value="2-Hacid_dh"/>
    <property type="match status" value="1"/>
</dbReference>
<evidence type="ECO:0000313" key="7">
    <source>
        <dbReference type="Proteomes" id="UP000305202"/>
    </source>
</evidence>
<dbReference type="InterPro" id="IPR029753">
    <property type="entry name" value="D-isomer_DH_CS"/>
</dbReference>
<keyword evidence="1 3" id="KW-0560">Oxidoreductase</keyword>
<evidence type="ECO:0000259" key="5">
    <source>
        <dbReference type="Pfam" id="PF02826"/>
    </source>
</evidence>
<dbReference type="CDD" id="cd12175">
    <property type="entry name" value="2-Hacid_dh_11"/>
    <property type="match status" value="1"/>
</dbReference>
<dbReference type="PANTHER" id="PTHR10996">
    <property type="entry name" value="2-HYDROXYACID DEHYDROGENASE-RELATED"/>
    <property type="match status" value="1"/>
</dbReference>
<proteinExistence type="inferred from homology"/>
<evidence type="ECO:0000256" key="2">
    <source>
        <dbReference type="ARBA" id="ARBA00023027"/>
    </source>
</evidence>
<accession>A0ABY2SQH1</accession>
<dbReference type="Proteomes" id="UP000305202">
    <property type="component" value="Unassembled WGS sequence"/>
</dbReference>
<evidence type="ECO:0000256" key="3">
    <source>
        <dbReference type="RuleBase" id="RU003719"/>
    </source>
</evidence>
<evidence type="ECO:0000256" key="1">
    <source>
        <dbReference type="ARBA" id="ARBA00023002"/>
    </source>
</evidence>
<sequence>MRVLFAAPDQAWGNILAQFRQALPEVEFVAAGHYQIPSLAGFDVVIPTMTRLDAALLKTSDRLRLIQQAGAGLEGVDLAAARQQGIAVANVPSDCSGNADSVAELAVGMMIALARNIRAIPAALQKSQLGSPMGLGLRGKTAGLVGLGGIGKALAKRLAAFDMRLIGIKQRVEADFARAHHLAWLGTLEDLPVLLEQADFVILSLPDTEATHGLINAANLARMRPGGFLINVGRGGLIDRDALQQALAAGRLAGAGLDVFWQEPPDPNDALFRYNVLATPHIGGVTDVSLAGHVQGVCDNLRRLMRGEEIMNRHA</sequence>
<comment type="caution">
    <text evidence="6">The sequence shown here is derived from an EMBL/GenBank/DDBJ whole genome shotgun (WGS) entry which is preliminary data.</text>
</comment>
<keyword evidence="7" id="KW-1185">Reference proteome</keyword>
<name>A0ABY2SQH1_9HYPH</name>
<dbReference type="SUPFAM" id="SSF51735">
    <property type="entry name" value="NAD(P)-binding Rossmann-fold domains"/>
    <property type="match status" value="1"/>
</dbReference>
<dbReference type="EMBL" id="SZPQ01000002">
    <property type="protein sequence ID" value="TKI08220.1"/>
    <property type="molecule type" value="Genomic_DNA"/>
</dbReference>
<dbReference type="SUPFAM" id="SSF52283">
    <property type="entry name" value="Formate/glycerate dehydrogenase catalytic domain-like"/>
    <property type="match status" value="1"/>
</dbReference>
<feature type="domain" description="D-isomer specific 2-hydroxyacid dehydrogenase catalytic" evidence="4">
    <location>
        <begin position="36"/>
        <end position="312"/>
    </location>
</feature>
<dbReference type="InterPro" id="IPR036291">
    <property type="entry name" value="NAD(P)-bd_dom_sf"/>
</dbReference>
<dbReference type="InterPro" id="IPR006140">
    <property type="entry name" value="D-isomer_DH_NAD-bd"/>
</dbReference>
<evidence type="ECO:0000313" key="6">
    <source>
        <dbReference type="EMBL" id="TKI08220.1"/>
    </source>
</evidence>
<dbReference type="PANTHER" id="PTHR10996:SF178">
    <property type="entry name" value="2-HYDROXYACID DEHYDROGENASE YGL185C-RELATED"/>
    <property type="match status" value="1"/>
</dbReference>